<organism evidence="5 6">
    <name type="scientific">Rubroshorea leprosula</name>
    <dbReference type="NCBI Taxonomy" id="152421"/>
    <lineage>
        <taxon>Eukaryota</taxon>
        <taxon>Viridiplantae</taxon>
        <taxon>Streptophyta</taxon>
        <taxon>Embryophyta</taxon>
        <taxon>Tracheophyta</taxon>
        <taxon>Spermatophyta</taxon>
        <taxon>Magnoliopsida</taxon>
        <taxon>eudicotyledons</taxon>
        <taxon>Gunneridae</taxon>
        <taxon>Pentapetalae</taxon>
        <taxon>rosids</taxon>
        <taxon>malvids</taxon>
        <taxon>Malvales</taxon>
        <taxon>Dipterocarpaceae</taxon>
        <taxon>Rubroshorea</taxon>
    </lineage>
</organism>
<name>A0AAV5KF80_9ROSI</name>
<evidence type="ECO:0000256" key="3">
    <source>
        <dbReference type="ARBA" id="ARBA00022821"/>
    </source>
</evidence>
<dbReference type="Pfam" id="PF18052">
    <property type="entry name" value="Rx_N"/>
    <property type="match status" value="1"/>
</dbReference>
<evidence type="ECO:0000313" key="6">
    <source>
        <dbReference type="Proteomes" id="UP001054252"/>
    </source>
</evidence>
<protein>
    <recommendedName>
        <fullName evidence="4">Disease resistance N-terminal domain-containing protein</fullName>
    </recommendedName>
</protein>
<feature type="domain" description="Disease resistance N-terminal" evidence="4">
    <location>
        <begin position="5"/>
        <end position="96"/>
    </location>
</feature>
<keyword evidence="1" id="KW-0677">Repeat</keyword>
<dbReference type="GO" id="GO:0006952">
    <property type="term" value="P:defense response"/>
    <property type="evidence" value="ECO:0007669"/>
    <property type="project" value="UniProtKB-KW"/>
</dbReference>
<accession>A0AAV5KF80</accession>
<evidence type="ECO:0000256" key="2">
    <source>
        <dbReference type="ARBA" id="ARBA00022741"/>
    </source>
</evidence>
<dbReference type="EMBL" id="BPVZ01000062">
    <property type="protein sequence ID" value="GKV23243.1"/>
    <property type="molecule type" value="Genomic_DNA"/>
</dbReference>
<sequence length="116" mass="13091">MTDAIVSFVLDQLKTTIVDKASEEVGLLLGVEKEVSKLERNLRLINTVLQNAEEKKRTDNLVKDWLDRLKEASYDMGDALDELRTAIEVKALKAQNAARQKKVINLICTGVRYIFG</sequence>
<evidence type="ECO:0000256" key="1">
    <source>
        <dbReference type="ARBA" id="ARBA00022737"/>
    </source>
</evidence>
<proteinExistence type="predicted"/>
<dbReference type="Gene3D" id="1.20.5.4130">
    <property type="match status" value="1"/>
</dbReference>
<keyword evidence="3" id="KW-0611">Plant defense</keyword>
<keyword evidence="6" id="KW-1185">Reference proteome</keyword>
<comment type="caution">
    <text evidence="5">The sequence shown here is derived from an EMBL/GenBank/DDBJ whole genome shotgun (WGS) entry which is preliminary data.</text>
</comment>
<keyword evidence="2" id="KW-0547">Nucleotide-binding</keyword>
<dbReference type="InterPro" id="IPR041118">
    <property type="entry name" value="Rx_N"/>
</dbReference>
<gene>
    <name evidence="5" type="ORF">SLEP1_g32993</name>
</gene>
<dbReference type="GO" id="GO:0000166">
    <property type="term" value="F:nucleotide binding"/>
    <property type="evidence" value="ECO:0007669"/>
    <property type="project" value="UniProtKB-KW"/>
</dbReference>
<reference evidence="5 6" key="1">
    <citation type="journal article" date="2021" name="Commun. Biol.">
        <title>The genome of Shorea leprosula (Dipterocarpaceae) highlights the ecological relevance of drought in aseasonal tropical rainforests.</title>
        <authorList>
            <person name="Ng K.K.S."/>
            <person name="Kobayashi M.J."/>
            <person name="Fawcett J.A."/>
            <person name="Hatakeyama M."/>
            <person name="Paape T."/>
            <person name="Ng C.H."/>
            <person name="Ang C.C."/>
            <person name="Tnah L.H."/>
            <person name="Lee C.T."/>
            <person name="Nishiyama T."/>
            <person name="Sese J."/>
            <person name="O'Brien M.J."/>
            <person name="Copetti D."/>
            <person name="Mohd Noor M.I."/>
            <person name="Ong R.C."/>
            <person name="Putra M."/>
            <person name="Sireger I.Z."/>
            <person name="Indrioko S."/>
            <person name="Kosugi Y."/>
            <person name="Izuno A."/>
            <person name="Isagi Y."/>
            <person name="Lee S.L."/>
            <person name="Shimizu K.K."/>
        </authorList>
    </citation>
    <scope>NUCLEOTIDE SEQUENCE [LARGE SCALE GENOMIC DNA]</scope>
    <source>
        <strain evidence="5">214</strain>
    </source>
</reference>
<evidence type="ECO:0000313" key="5">
    <source>
        <dbReference type="EMBL" id="GKV23243.1"/>
    </source>
</evidence>
<evidence type="ECO:0000259" key="4">
    <source>
        <dbReference type="Pfam" id="PF18052"/>
    </source>
</evidence>
<dbReference type="AlphaFoldDB" id="A0AAV5KF80"/>
<dbReference type="Proteomes" id="UP001054252">
    <property type="component" value="Unassembled WGS sequence"/>
</dbReference>